<dbReference type="Proteomes" id="UP001597116">
    <property type="component" value="Unassembled WGS sequence"/>
</dbReference>
<sequence>MKSKEIIRKAIEAADSQRGFRKTARIKPFLLLSRVDKPASLGVLASAGCSQISWTNVAGKSLIVNLNKKSDRLKTSELEC</sequence>
<reference evidence="2" key="1">
    <citation type="journal article" date="2019" name="Int. J. Syst. Evol. Microbiol.">
        <title>The Global Catalogue of Microorganisms (GCM) 10K type strain sequencing project: providing services to taxonomists for standard genome sequencing and annotation.</title>
        <authorList>
            <consortium name="The Broad Institute Genomics Platform"/>
            <consortium name="The Broad Institute Genome Sequencing Center for Infectious Disease"/>
            <person name="Wu L."/>
            <person name="Ma J."/>
        </authorList>
    </citation>
    <scope>NUCLEOTIDE SEQUENCE [LARGE SCALE GENOMIC DNA]</scope>
    <source>
        <strain evidence="2">CCUG 55608</strain>
    </source>
</reference>
<organism evidence="1 2">
    <name type="scientific">Larkinella insperata</name>
    <dbReference type="NCBI Taxonomy" id="332158"/>
    <lineage>
        <taxon>Bacteria</taxon>
        <taxon>Pseudomonadati</taxon>
        <taxon>Bacteroidota</taxon>
        <taxon>Cytophagia</taxon>
        <taxon>Cytophagales</taxon>
        <taxon>Spirosomataceae</taxon>
        <taxon>Larkinella</taxon>
    </lineage>
</organism>
<accession>A0ABW3QJI5</accession>
<proteinExistence type="predicted"/>
<name>A0ABW3QJI5_9BACT</name>
<gene>
    <name evidence="1" type="ORF">ACFQ4C_14810</name>
</gene>
<comment type="caution">
    <text evidence="1">The sequence shown here is derived from an EMBL/GenBank/DDBJ whole genome shotgun (WGS) entry which is preliminary data.</text>
</comment>
<protein>
    <submittedName>
        <fullName evidence="1">Uncharacterized protein</fullName>
    </submittedName>
</protein>
<keyword evidence="2" id="KW-1185">Reference proteome</keyword>
<evidence type="ECO:0000313" key="2">
    <source>
        <dbReference type="Proteomes" id="UP001597116"/>
    </source>
</evidence>
<dbReference type="RefSeq" id="WP_265992886.1">
    <property type="nucleotide sequence ID" value="NZ_CP110973.1"/>
</dbReference>
<evidence type="ECO:0000313" key="1">
    <source>
        <dbReference type="EMBL" id="MFD1142394.1"/>
    </source>
</evidence>
<dbReference type="EMBL" id="JBHTLP010000008">
    <property type="protein sequence ID" value="MFD1142394.1"/>
    <property type="molecule type" value="Genomic_DNA"/>
</dbReference>